<comment type="caution">
    <text evidence="1">The sequence shown here is derived from an EMBL/GenBank/DDBJ whole genome shotgun (WGS) entry which is preliminary data.</text>
</comment>
<name>A0ABT2CFU3_9ACTN</name>
<gene>
    <name evidence="1" type="ORF">NX801_07445</name>
</gene>
<accession>A0ABT2CFU3</accession>
<dbReference type="InterPro" id="IPR026467">
    <property type="entry name" value="Ser/Gly_Cys_C_dom"/>
</dbReference>
<keyword evidence="2" id="KW-1185">Reference proteome</keyword>
<dbReference type="NCBIfam" id="TIGR04222">
    <property type="entry name" value="near_uncomplex"/>
    <property type="match status" value="1"/>
</dbReference>
<organism evidence="1 2">
    <name type="scientific">Streptomyces pyxinae</name>
    <dbReference type="NCBI Taxonomy" id="2970734"/>
    <lineage>
        <taxon>Bacteria</taxon>
        <taxon>Bacillati</taxon>
        <taxon>Actinomycetota</taxon>
        <taxon>Actinomycetes</taxon>
        <taxon>Kitasatosporales</taxon>
        <taxon>Streptomycetaceae</taxon>
        <taxon>Streptomyces</taxon>
    </lineage>
</organism>
<dbReference type="RefSeq" id="WP_258786316.1">
    <property type="nucleotide sequence ID" value="NZ_JANUGQ010000004.1"/>
</dbReference>
<evidence type="ECO:0000313" key="1">
    <source>
        <dbReference type="EMBL" id="MCS0635494.1"/>
    </source>
</evidence>
<reference evidence="1" key="1">
    <citation type="submission" date="2022-08" db="EMBL/GenBank/DDBJ databases">
        <authorList>
            <person name="Somphong A."/>
            <person name="Phongsopitanun W."/>
        </authorList>
    </citation>
    <scope>NUCLEOTIDE SEQUENCE</scope>
    <source>
        <strain evidence="1">LP05-1</strain>
    </source>
</reference>
<dbReference type="Proteomes" id="UP001431313">
    <property type="component" value="Unassembled WGS sequence"/>
</dbReference>
<dbReference type="EMBL" id="JANUGQ010000004">
    <property type="protein sequence ID" value="MCS0635494.1"/>
    <property type="molecule type" value="Genomic_DNA"/>
</dbReference>
<sequence>MCWAHGGRRELHRNGGRADVRGCGVLVDVAAVRVARHRRDTPGTLQHPVEAAFLSSGPSRVVDSAPAGDGWLAVGGPGIVMVLRPVVHDPVEQAVLEAYGQAPGGAPHYLRQEAPRTRAVQRIGGGLAGWGPLVPYVSGPRCATGPRRKRPCACCSLSRWC</sequence>
<protein>
    <submittedName>
        <fullName evidence="1">TIGR04222 domain-containing membrane protein</fullName>
    </submittedName>
</protein>
<evidence type="ECO:0000313" key="2">
    <source>
        <dbReference type="Proteomes" id="UP001431313"/>
    </source>
</evidence>
<proteinExistence type="predicted"/>